<dbReference type="InterPro" id="IPR041228">
    <property type="entry name" value="Dynein_C"/>
</dbReference>
<dbReference type="PANTHER" id="PTHR45703:SF32">
    <property type="entry name" value="DYNEINS HEAVY CHAIN"/>
    <property type="match status" value="1"/>
</dbReference>
<dbReference type="InterPro" id="IPR004273">
    <property type="entry name" value="Dynein_heavy_D6_P-loop"/>
</dbReference>
<dbReference type="Gene3D" id="1.20.58.1120">
    <property type="match status" value="1"/>
</dbReference>
<evidence type="ECO:0000256" key="7">
    <source>
        <dbReference type="ARBA" id="ARBA00022840"/>
    </source>
</evidence>
<dbReference type="GO" id="GO:0008569">
    <property type="term" value="F:minus-end-directed microtubule motor activity"/>
    <property type="evidence" value="ECO:0007669"/>
    <property type="project" value="InterPro"/>
</dbReference>
<dbReference type="PANTHER" id="PTHR45703">
    <property type="entry name" value="DYNEIN HEAVY CHAIN"/>
    <property type="match status" value="1"/>
</dbReference>
<evidence type="ECO:0000256" key="1">
    <source>
        <dbReference type="ARBA" id="ARBA00004430"/>
    </source>
</evidence>
<dbReference type="InterPro" id="IPR035706">
    <property type="entry name" value="AAA_9"/>
</dbReference>
<dbReference type="Pfam" id="PF12777">
    <property type="entry name" value="MT"/>
    <property type="match status" value="1"/>
</dbReference>
<dbReference type="FunFam" id="3.20.180.20:FF:000001">
    <property type="entry name" value="Dynein axonemal heavy chain 5"/>
    <property type="match status" value="1"/>
</dbReference>
<dbReference type="FunFam" id="1.10.8.1220:FF:000001">
    <property type="entry name" value="Dynein axonemal heavy chain 5"/>
    <property type="match status" value="1"/>
</dbReference>
<dbReference type="Gene3D" id="3.40.50.300">
    <property type="entry name" value="P-loop containing nucleotide triphosphate hydrolases"/>
    <property type="match status" value="5"/>
</dbReference>
<sequence length="4750" mass="529621">MWTDDHDKVIETFLYNPESPRLVAYMSKVDGKDELALLTPFSAVPVAPRQYFYVARTTNNALTMDNIRSNVQFGLVSNGSMDSMLRFLRGAVMQSIRSTVAWPASMRKDFVAQVHKFTASLVEASNQAKGKTVLYLPDEPLPEKPTAANMDKELAQLLDATVLHWTRQVREVVSQQQDMSSQAAETAGPLDEIAFWKRRTADLSSIATQLQQDGVRRVVACLRAVKSRYLGPFGDLAEAIESGSARAEDNERFLSVLQDVCERMAAASPTEVPALLPDLLSRIRFVSEACAYFRDPAKLSGLLRKVSNEVIHRCVAAIDLDAVFGGDVLGVQEVLETCLSCCQAWVDEYKRTVESVEAAHDAAAAEAVFLPGCRWDLDEKSIFAQLNAFRQRCRDLIQVCLAQVQFARRCVRGSGDQAPLPFFGGSRGPEVAEGLRTIEGQFAAAMEPLRAGKADILDVKKANWPEINTLFKVSVKELDVMFGNVIDNAFEGVESVEMAVSLIEAFAMLARRPNIVKAVAKHTQGVFSLFESKLIETKAYFERMAESPPLRPEEPPFAGAALWTRGLMDPLERDWHRLEKAMAYLPECDEMLDAQKLFREHQASYAAHISRLFTRWTTSLSVQLRDADAVNKRLETPLLTRSSAAAAGEEEEDDGPNGIKALTKERMVDRSASGRLENNFDKGLTRLFAEVHGWEKFGGTHIIPFHAMDLKNNQREKLRTSSEHVMDVVRDYNSLLDSILPDERRLFSSAMQQLDRDIMPGLTRITWRTEPAQAELFMRRCRTRTAQAQAVVDRFHALRQRVGRICERIAATPLVDIDRSRPYPEGVFERSQSRHRESVRRTLASLHEEHKDLLTEMYGFFREAPASVQRAWVKYVRGVDDRVHRAMRSTVKSSLQLLQRIICGDPKAETDQQPLLKVTLTLSQKGVICQPDIVSMLEMMSSVTRSLLNVTAAVPRLLDVLPAFVSGYRASNASLENELAAAARAAGLATEETPNIEAAELAMAHGLASKPYKPPPQRLGAPGPAGGALSAAASPAGGAAAAAAAGGALGTAKDAGDAAAGGAAGAAALTVPGHLAPGEQPVTELGVGPESGQPPFFDKISNESELLGIMAQIMEGMGKTMQSLETRSQVFDRYEQLWSKPKDRFFARYASPPKPVDAFSKHITMYHEYENDIRDRETAYQDFDFVHVDHSVLKQQLIGHCEQFQRGLTDILHDQAKEKLTSLVTRLRSTAERLARTPADLTELRESTNLQRTTQANIESIEAEFAPIDAMYALLEKQEVSLQIGELSMRDSLPGLWEEVKESLGAAEGIIKKAKSAMKKGLQDDLMNFQALAGQVAKEATTGLPTRDQESVAVARAMMHEFETKCAGARERLRRLGPGLEVFDIPVPDPEELREVETKLEQLKGIWDLYGEWEEAWTEWSTGTFSSLDTEDLEMRAGKFKQRLGRMRELAKWPVYSALEIKIKNFLSTMPLISDLGDEAMRARHWGLLKTEVGKDFDQRSSEFTLAKVFELRLYDHADFVAELSNSARQELKIEKELASIDTIWASMPIEMAPYKEDFWKITTTEDLFQQLEENMGTLSTIKGSKYYKSFQAAIDGWESRLNLVSEVIELQLQVQRAWMYLESIFIGNETIKKSLPSESALFAQVNAAYREKTAEMAEDRIALRACSAEGYLEDLTAMDEKLDGIQKSLDRYLEQRRQDFPRFYFISNADLLEILGQSNNPKNVAKHFKACFEGVKNMDIVRGSADGTSKAWEARDMTSPDGERVLLERPAPLIGAVEFWMNIIEDYMKLTVCQKLTQTIAAYNLVRKTPMGPKKLKRIRTWIEQYPGQLLITTGMIQFTRQGEVALDKTAAGDAKALKKLVKGQRIYLKLLAAIVQDKDLAKLNRKKTVALITMELHTRDVLQRLYRGGASSRDDFLWLSQVRMEAVASHSGINAGSADVREMSREYSACVCRQTTSELEFGYEYQGNNGRLVVTPLTDRCVLTLTTALFMNRGGAPAGPAGTGKTETVKDLGKNLAKYVVVTNCSDQLDYISVGRMFSGLVQSGSWGCFDEFNRIQIEVLSVVAQQVMSIMEAIRMRKPRFWFMENEIRCRPCGIFITMNPGYAGRTELPDNLKSLFRPVAMMVPDMQLIAEVMLAAEGFEDALPLAEKTVTLYDLMVQQLSKQSHYDYGLRSLRGVLVCAGALKRDNPKHDEELIVLRAIRDMNVPKFIKEDKDLFMLLLGDLFPGMELPESEQGNLGRAIDECMRVAGLQSVPIIKQKCIELRDSKETRHCNMLVGLTLSGKTTTWKMLADARTMLAKEGVEGYSPVRIRALNPKSISMQELYGSFDIQTMDWTDGILSAVFRDFSKDERPDDKWLVLDGPVDTLWIESMNTVMDDNRTLTLINGDRISMSSSMRLVFEVRDLAVASPATVSRAGMIYLDGADLGYMPFVRSWVQRATAGSGASQAADSELLHALFDKWVPTVLEYKRLNCTEPVPTTQFNTVISLCRLFDACARRPDAGLDRGSLGDDAFASYCEKWFVFCVVWSIGGAVDEASRRHMTDCIREVDSVFPPVGSVYDYFVDPATREFKLWSEVVDAGWTPPPGAPFSRLIVPTQDTERNKYIMVRLLEKHLPFLVVGATGTGKTVLVQQLLDGLARETWGRLTLNFSAATNSKTVQDIMEGALEKKSKDKMGPPGGRKLVVFVDDLNMPKKDEFGSQPPLELLRQWIGYGGWYDRSKQSWKHIVDIQLACAMGPPGGGRTVISERLQSCFSVINFTFPGEKEVQHIFEAILRPSLSTEAGFAEEVADSVPALVAMTVGVYQGVVSTFLPTPQKAHYLFNLRDIARVVQGLLRATPENFSTKDSLLKLWTHESMRVFSDRFTSFDDGERFRRKILDSQLSKHTDAFYDKVVEDCEAPEAGPVVCAMHPPGETRPYEEIRDLEKLKSHLEASLMDYNDDPKNISMELVLFRDALRHVARIHRVLSQPRGNALLVGVGGSGRQSLARLAAFVTGEMAVFQIEITKHYSSKEFREDLKTLCGKAGVEGRPTCFLFSDTQIKEESFLEDINNILSSGEVPNLYEKEELGPIYDSLRPVAKRAGVGEAADELWAFFVERVRANLHVVLAMSPVGDGFRDRTRKYPALVSAATIDWFHAWPIEALTEVALKFLDGVVFPKSEAPADAAGGAAQEASAKSSGSKSSGGAARASAAGAAAASAVSSKQAGGDSAATASLKRAVAVVFAGTHKSVTTASQRMLLELKRHNYVTPTNYLELVRGYRELLDEKRAEVGESRDKLVNGLAKLDEAREQVDSLSVVLKDKTKQVADSTKACEDMLADIMSERAVADAQKKEVEETSARIEVERKDCQTIADDANRDLQRAMPMLERAMEEVNKLDKSAVAEVKNYTSPPDKVELTLDGVMILFKLKPGWDVAKRKLSEADFLRQVLDFDKSNISESTLRKLQKYINDPNFTPEKVASQSKAAAVLCSWVVAIDTYAKVSKEVEPKRERLRIATQTLDAKEEALADAQDKLAAVVARVEDLAQRHQKAVDEKNALKDEADALSSKLERASKLIDGLGSEKVRWQASISSLTAQMGALPGDVLVASGFLSYAGPFDTTYRAQLVQGWLAMTKENGIPQSADFDFTDFLARPTDVRAWNIQGLPADSFSTENGVIVTRGRRWPLMVDPQGQANKWIRKLEAAELKITDLKAKDYLKVLESCIVYGLPYLLQDVEQELDPSLEPVLAKAIVVRGSRKTIRLGDKELDYSDSFRFYLTTKLSNPHYTPEVSTKTTIVNFSVKEEGLEQQLLAVVCVLEKPKLEQRKRDLVVSVANGKKQLVELEDRILHLISATKGSLLDDAHLVDTLQESKITAQSVQEEMQTAAVTEKSIDEIREGYRPVAERASLLYFVLSDLSSVDPMYQFSLDAYVDLFKLSIASSREEQAKNAGLSLEAPPEDGDAAVKARIEAINTFHTDALYRYACRALFERHKLLLSLQITARKLRAEKALSKPLWDFFLKGGQVLNRAEQKRNPTDWLDQAGWDNVTTLDTLPGLSGLSSSLEAGPGEWEIWYKSEAPEEEDVPGGFDGRLTELQHMCLVRAIRPDRVLRVVKSFVSSNLGPQFVVPPPNTVRELLEVSDEVTPVIFVLSPGVDPTKQLLALLDSERSRLRAIGRDEEAGRLQLEYCSLGQGQAPVATRMIRTALAEGTWVFLQNCHLSISWMPAMEKIIEEYVEAAKAVADGEEVRSGRAPAPGFRLWLSSSPHPNFPISVLQRGIKMTTEPPRGLRANLQRLFGLVDQDAFRHNVATCPPSTYQRLLFALCWFHSVLLERRKFKSLGWNIPYEFTNADFAICDDILSTYLRTYPDATPWDAIRYLVAEANYGGRITDDLDRRLCNVYVRQFFCDDALDEDEYRLADSPVYVIPPDGPFESYLEYIETLPDNDPPAAFGQHSNADIQSAIEDSRNLLLTVLSLQPRDVSSAGEKDEDRVLALAADLEKQVPEPFHGETVRALLRVREDPAPLKTVLFQETDRYAQLLTRMRSSLVALQKGIQGLVVITADLEQMFDALLKGRVPDAWAFCYPSLKPLGSWMGDLVERCSQMRGWVEDAMPPTMWLGGFTYPTSLLTAVLQVKARKDTVAINKLTYTFPIVDRPANGIKAAPEDGVFVRGLFLEGARWDFDEAKLVEPQAMSLYETMPVVHFLPVIPRAEGKKRAGGVADGAAMYSCPMYLYPVRTGTRERPSFMRMVELNAGDFTSDFWIKRGTALLLALAQ</sequence>
<evidence type="ECO:0000256" key="10">
    <source>
        <dbReference type="ARBA" id="ARBA00023069"/>
    </source>
</evidence>
<protein>
    <recommendedName>
        <fullName evidence="16">AAA+ ATPase domain-containing protein</fullName>
    </recommendedName>
</protein>
<dbReference type="SMART" id="SM00382">
    <property type="entry name" value="AAA"/>
    <property type="match status" value="2"/>
</dbReference>
<keyword evidence="8" id="KW-0243">Dynein</keyword>
<keyword evidence="10" id="KW-0969">Cilium</keyword>
<dbReference type="InterPro" id="IPR043160">
    <property type="entry name" value="Dynein_C_barrel"/>
</dbReference>
<dbReference type="InterPro" id="IPR042219">
    <property type="entry name" value="AAA_lid_11_sf"/>
</dbReference>
<feature type="region of interest" description="Disordered" evidence="15">
    <location>
        <begin position="1075"/>
        <end position="1098"/>
    </location>
</feature>
<keyword evidence="12" id="KW-0206">Cytoskeleton</keyword>
<dbReference type="Gene3D" id="1.10.287.2620">
    <property type="match status" value="1"/>
</dbReference>
<keyword evidence="11" id="KW-0505">Motor protein</keyword>
<dbReference type="Gene3D" id="1.20.1270.280">
    <property type="match status" value="1"/>
</dbReference>
<dbReference type="GO" id="GO:0045505">
    <property type="term" value="F:dynein intermediate chain binding"/>
    <property type="evidence" value="ECO:0007669"/>
    <property type="project" value="InterPro"/>
</dbReference>
<dbReference type="FunFam" id="1.10.287.2620:FF:000001">
    <property type="entry name" value="Cytoplasmic dynein heavy chain 1"/>
    <property type="match status" value="1"/>
</dbReference>
<dbReference type="InterPro" id="IPR026983">
    <property type="entry name" value="DHC"/>
</dbReference>
<dbReference type="Gene3D" id="1.20.140.100">
    <property type="entry name" value="Dynein heavy chain, N-terminal domain 2"/>
    <property type="match status" value="1"/>
</dbReference>
<evidence type="ECO:0000256" key="4">
    <source>
        <dbReference type="ARBA" id="ARBA00022701"/>
    </source>
</evidence>
<dbReference type="OMA" id="ILKNDMQ"/>
<dbReference type="Pfam" id="PF08393">
    <property type="entry name" value="DHC_N2"/>
    <property type="match status" value="1"/>
</dbReference>
<dbReference type="Pfam" id="PF18199">
    <property type="entry name" value="Dynein_C"/>
    <property type="match status" value="1"/>
</dbReference>
<evidence type="ECO:0000259" key="16">
    <source>
        <dbReference type="SMART" id="SM00382"/>
    </source>
</evidence>
<dbReference type="GO" id="GO:0030286">
    <property type="term" value="C:dynein complex"/>
    <property type="evidence" value="ECO:0007669"/>
    <property type="project" value="UniProtKB-KW"/>
</dbReference>
<dbReference type="Pfam" id="PF12781">
    <property type="entry name" value="AAA_9"/>
    <property type="match status" value="1"/>
</dbReference>
<dbReference type="Gene3D" id="1.10.472.130">
    <property type="match status" value="1"/>
</dbReference>
<dbReference type="FunFam" id="1.20.140.100:FF:000001">
    <property type="entry name" value="dynein heavy chain 17, axonemal"/>
    <property type="match status" value="1"/>
</dbReference>
<dbReference type="FunFam" id="3.10.490.20:FF:000008">
    <property type="entry name" value="dynein heavy chain 2, axonemal"/>
    <property type="match status" value="1"/>
</dbReference>
<evidence type="ECO:0000313" key="18">
    <source>
        <dbReference type="Proteomes" id="UP000323011"/>
    </source>
</evidence>
<dbReference type="Pfam" id="PF17852">
    <property type="entry name" value="Dynein_AAA_lid"/>
    <property type="match status" value="1"/>
</dbReference>
<comment type="caution">
    <text evidence="17">The sequence shown here is derived from an EMBL/GenBank/DDBJ whole genome shotgun (WGS) entry which is preliminary data.</text>
</comment>
<dbReference type="FunFam" id="1.20.920.20:FF:000001">
    <property type="entry name" value="dynein heavy chain 2, axonemal"/>
    <property type="match status" value="1"/>
</dbReference>
<dbReference type="Proteomes" id="UP000323011">
    <property type="component" value="Unassembled WGS sequence"/>
</dbReference>
<dbReference type="GO" id="GO:0005930">
    <property type="term" value="C:axoneme"/>
    <property type="evidence" value="ECO:0007669"/>
    <property type="project" value="UniProtKB-SubCell"/>
</dbReference>
<dbReference type="Gene3D" id="3.20.180.20">
    <property type="entry name" value="Dynein heavy chain, N-terminal domain 2"/>
    <property type="match status" value="1"/>
</dbReference>
<dbReference type="FunFam" id="1.20.920.30:FF:000002">
    <property type="entry name" value="Dynein axonemal heavy chain 3"/>
    <property type="match status" value="1"/>
</dbReference>
<evidence type="ECO:0000313" key="17">
    <source>
        <dbReference type="EMBL" id="KAA0155954.1"/>
    </source>
</evidence>
<dbReference type="Pfam" id="PF03028">
    <property type="entry name" value="Dynein_heavy"/>
    <property type="match status" value="1"/>
</dbReference>
<dbReference type="InterPro" id="IPR042228">
    <property type="entry name" value="Dynein_linker_3"/>
</dbReference>
<keyword evidence="18" id="KW-1185">Reference proteome</keyword>
<comment type="similarity">
    <text evidence="2">Belongs to the dynein heavy chain family.</text>
</comment>
<dbReference type="InterPro" id="IPR013594">
    <property type="entry name" value="Dynein_heavy_tail"/>
</dbReference>
<feature type="coiled-coil region" evidence="14">
    <location>
        <begin position="3285"/>
        <end position="3376"/>
    </location>
</feature>
<feature type="domain" description="AAA+ ATPase" evidence="16">
    <location>
        <begin position="2615"/>
        <end position="2783"/>
    </location>
</feature>
<evidence type="ECO:0000256" key="13">
    <source>
        <dbReference type="ARBA" id="ARBA00023273"/>
    </source>
</evidence>
<dbReference type="SUPFAM" id="SSF52540">
    <property type="entry name" value="P-loop containing nucleoside triphosphate hydrolases"/>
    <property type="match status" value="4"/>
</dbReference>
<dbReference type="Pfam" id="PF12774">
    <property type="entry name" value="AAA_6"/>
    <property type="match status" value="1"/>
</dbReference>
<dbReference type="FunFam" id="3.40.50.300:FF:000044">
    <property type="entry name" value="Dynein heavy chain 5, axonemal"/>
    <property type="match status" value="1"/>
</dbReference>
<dbReference type="InterPro" id="IPR035699">
    <property type="entry name" value="AAA_6"/>
</dbReference>
<organism evidence="17 18">
    <name type="scientific">Cafeteria roenbergensis</name>
    <name type="common">Marine flagellate</name>
    <dbReference type="NCBI Taxonomy" id="33653"/>
    <lineage>
        <taxon>Eukaryota</taxon>
        <taxon>Sar</taxon>
        <taxon>Stramenopiles</taxon>
        <taxon>Bigyra</taxon>
        <taxon>Opalozoa</taxon>
        <taxon>Bicosoecida</taxon>
        <taxon>Cafeteriaceae</taxon>
        <taxon>Cafeteria</taxon>
    </lineage>
</organism>
<dbReference type="InterPro" id="IPR041466">
    <property type="entry name" value="Dynein_AAA5_ext"/>
</dbReference>
<name>A0A5A8CU68_CAFRO</name>
<evidence type="ECO:0000256" key="12">
    <source>
        <dbReference type="ARBA" id="ARBA00023212"/>
    </source>
</evidence>
<dbReference type="Pfam" id="PF08385">
    <property type="entry name" value="DHC_N1"/>
    <property type="match status" value="1"/>
</dbReference>
<dbReference type="GO" id="GO:0005874">
    <property type="term" value="C:microtubule"/>
    <property type="evidence" value="ECO:0007669"/>
    <property type="project" value="UniProtKB-KW"/>
</dbReference>
<keyword evidence="9 14" id="KW-0175">Coiled coil</keyword>
<dbReference type="FunFam" id="3.40.50.300:FF:002141">
    <property type="entry name" value="Dynein heavy chain"/>
    <property type="match status" value="1"/>
</dbReference>
<dbReference type="GO" id="GO:0007018">
    <property type="term" value="P:microtubule-based movement"/>
    <property type="evidence" value="ECO:0007669"/>
    <property type="project" value="InterPro"/>
</dbReference>
<dbReference type="Gene3D" id="1.20.920.30">
    <property type="match status" value="1"/>
</dbReference>
<keyword evidence="13" id="KW-0966">Cell projection</keyword>
<evidence type="ECO:0000256" key="14">
    <source>
        <dbReference type="SAM" id="Coils"/>
    </source>
</evidence>
<evidence type="ECO:0000256" key="2">
    <source>
        <dbReference type="ARBA" id="ARBA00008887"/>
    </source>
</evidence>
<feature type="domain" description="AAA+ ATPase" evidence="16">
    <location>
        <begin position="1995"/>
        <end position="2131"/>
    </location>
</feature>
<dbReference type="InterPro" id="IPR024743">
    <property type="entry name" value="Dynein_HC_stalk"/>
</dbReference>
<dbReference type="FunFam" id="3.40.50.300:FF:000153">
    <property type="entry name" value="Dynein axonemal heavy chain 1"/>
    <property type="match status" value="1"/>
</dbReference>
<evidence type="ECO:0000256" key="15">
    <source>
        <dbReference type="SAM" id="MobiDB-lite"/>
    </source>
</evidence>
<dbReference type="InterPro" id="IPR013602">
    <property type="entry name" value="Dynein_heavy_linker"/>
</dbReference>
<dbReference type="Pfam" id="PF12775">
    <property type="entry name" value="AAA_7"/>
    <property type="match status" value="1"/>
</dbReference>
<dbReference type="Pfam" id="PF25007">
    <property type="entry name" value="DYH2-5-8_CC"/>
    <property type="match status" value="1"/>
</dbReference>
<dbReference type="EMBL" id="VLTN01000005">
    <property type="protein sequence ID" value="KAA0155954.1"/>
    <property type="molecule type" value="Genomic_DNA"/>
</dbReference>
<dbReference type="InterPro" id="IPR042222">
    <property type="entry name" value="Dynein_2_N"/>
</dbReference>
<proteinExistence type="inferred from homology"/>
<dbReference type="FunFam" id="3.40.50.300:FF:000049">
    <property type="entry name" value="Dynein, axonemal, heavy chain 5"/>
    <property type="match status" value="1"/>
</dbReference>
<dbReference type="InterPro" id="IPR024317">
    <property type="entry name" value="Dynein_heavy_chain_D4_dom"/>
</dbReference>
<dbReference type="Pfam" id="PF12780">
    <property type="entry name" value="AAA_8"/>
    <property type="match status" value="1"/>
</dbReference>
<dbReference type="GO" id="GO:0005524">
    <property type="term" value="F:ATP binding"/>
    <property type="evidence" value="ECO:0007669"/>
    <property type="project" value="UniProtKB-KW"/>
</dbReference>
<evidence type="ECO:0000256" key="8">
    <source>
        <dbReference type="ARBA" id="ARBA00023017"/>
    </source>
</evidence>
<dbReference type="Gene3D" id="1.10.8.720">
    <property type="entry name" value="Region D6 of dynein motor"/>
    <property type="match status" value="1"/>
</dbReference>
<dbReference type="InterPro" id="IPR027417">
    <property type="entry name" value="P-loop_NTPase"/>
</dbReference>
<dbReference type="Gene3D" id="1.10.8.710">
    <property type="match status" value="1"/>
</dbReference>
<comment type="subcellular location">
    <subcellularLocation>
        <location evidence="1">Cytoplasm</location>
        <location evidence="1">Cytoskeleton</location>
        <location evidence="1">Cilium axoneme</location>
    </subcellularLocation>
</comment>
<keyword evidence="5" id="KW-0677">Repeat</keyword>
<evidence type="ECO:0000256" key="3">
    <source>
        <dbReference type="ARBA" id="ARBA00022490"/>
    </source>
</evidence>
<dbReference type="Gene3D" id="3.10.490.20">
    <property type="match status" value="1"/>
</dbReference>
<feature type="region of interest" description="Disordered" evidence="15">
    <location>
        <begin position="1008"/>
        <end position="1032"/>
    </location>
</feature>
<dbReference type="Gene3D" id="6.10.140.1060">
    <property type="match status" value="1"/>
</dbReference>
<dbReference type="InterPro" id="IPR043157">
    <property type="entry name" value="Dynein_AAA1S"/>
</dbReference>
<keyword evidence="3" id="KW-0963">Cytoplasm</keyword>
<evidence type="ECO:0000256" key="6">
    <source>
        <dbReference type="ARBA" id="ARBA00022741"/>
    </source>
</evidence>
<evidence type="ECO:0000256" key="9">
    <source>
        <dbReference type="ARBA" id="ARBA00023054"/>
    </source>
</evidence>
<dbReference type="FunFam" id="1.10.8.710:FF:000001">
    <property type="entry name" value="Dynein axonemal heavy chain 2"/>
    <property type="match status" value="1"/>
</dbReference>
<accession>A0A5A8CU68</accession>
<dbReference type="InterPro" id="IPR056759">
    <property type="entry name" value="DYH2-5-8_CC"/>
</dbReference>
<dbReference type="InterPro" id="IPR041658">
    <property type="entry name" value="AAA_lid_11"/>
</dbReference>
<gene>
    <name evidence="17" type="ORF">FNF29_01373</name>
</gene>
<dbReference type="GO" id="GO:0051959">
    <property type="term" value="F:dynein light intermediate chain binding"/>
    <property type="evidence" value="ECO:0007669"/>
    <property type="project" value="InterPro"/>
</dbReference>
<dbReference type="Pfam" id="PF17857">
    <property type="entry name" value="AAA_lid_1"/>
    <property type="match status" value="1"/>
</dbReference>
<reference evidence="17 18" key="1">
    <citation type="submission" date="2019-07" db="EMBL/GenBank/DDBJ databases">
        <title>Genomes of Cafeteria roenbergensis.</title>
        <authorList>
            <person name="Fischer M.G."/>
            <person name="Hackl T."/>
            <person name="Roman M."/>
        </authorList>
    </citation>
    <scope>NUCLEOTIDE SEQUENCE [LARGE SCALE GENOMIC DNA]</scope>
    <source>
        <strain evidence="17 18">BVI</strain>
    </source>
</reference>
<keyword evidence="7" id="KW-0067">ATP-binding</keyword>
<dbReference type="InterPro" id="IPR041589">
    <property type="entry name" value="DNAH3_AAA_lid_1"/>
</dbReference>
<dbReference type="Gene3D" id="1.10.8.1220">
    <property type="match status" value="1"/>
</dbReference>
<dbReference type="Pfam" id="PF18198">
    <property type="entry name" value="AAA_lid_11"/>
    <property type="match status" value="1"/>
</dbReference>
<dbReference type="Gene3D" id="1.20.920.20">
    <property type="match status" value="1"/>
</dbReference>
<evidence type="ECO:0000256" key="5">
    <source>
        <dbReference type="ARBA" id="ARBA00022737"/>
    </source>
</evidence>
<keyword evidence="6" id="KW-0547">Nucleotide-binding</keyword>
<feature type="coiled-coil region" evidence="14">
    <location>
        <begin position="3491"/>
        <end position="3553"/>
    </location>
</feature>
<dbReference type="InterPro" id="IPR003593">
    <property type="entry name" value="AAA+_ATPase"/>
</dbReference>
<keyword evidence="4" id="KW-0493">Microtubule</keyword>
<evidence type="ECO:0000256" key="11">
    <source>
        <dbReference type="ARBA" id="ARBA00023175"/>
    </source>
</evidence>